<feature type="region of interest" description="Disordered" evidence="8">
    <location>
        <begin position="15"/>
        <end position="57"/>
    </location>
</feature>
<dbReference type="GO" id="GO:0015031">
    <property type="term" value="P:protein transport"/>
    <property type="evidence" value="ECO:0007669"/>
    <property type="project" value="UniProtKB-KW"/>
</dbReference>
<dbReference type="KEGG" id="ahu:A6A40_16435"/>
<keyword evidence="4" id="KW-0813">Transport</keyword>
<organism evidence="10 11">
    <name type="scientific">Azospirillum humicireducens</name>
    <dbReference type="NCBI Taxonomy" id="1226968"/>
    <lineage>
        <taxon>Bacteria</taxon>
        <taxon>Pseudomonadati</taxon>
        <taxon>Pseudomonadota</taxon>
        <taxon>Alphaproteobacteria</taxon>
        <taxon>Rhodospirillales</taxon>
        <taxon>Azospirillaceae</taxon>
        <taxon>Azospirillum</taxon>
    </lineage>
</organism>
<keyword evidence="10" id="KW-0614">Plasmid</keyword>
<evidence type="ECO:0000256" key="5">
    <source>
        <dbReference type="ARBA" id="ARBA00022795"/>
    </source>
</evidence>
<evidence type="ECO:0000256" key="2">
    <source>
        <dbReference type="ARBA" id="ARBA00006602"/>
    </source>
</evidence>
<dbReference type="InterPro" id="IPR018035">
    <property type="entry name" value="Flagellar_FliH/T3SS_HrpE"/>
</dbReference>
<keyword evidence="11" id="KW-1185">Reference proteome</keyword>
<dbReference type="Pfam" id="PF02108">
    <property type="entry name" value="FliH"/>
    <property type="match status" value="1"/>
</dbReference>
<evidence type="ECO:0000313" key="10">
    <source>
        <dbReference type="EMBL" id="AWB06654.1"/>
    </source>
</evidence>
<comment type="function">
    <text evidence="1">Needed for flagellar regrowth and assembly.</text>
</comment>
<keyword evidence="10" id="KW-0969">Cilium</keyword>
<evidence type="ECO:0000256" key="3">
    <source>
        <dbReference type="ARBA" id="ARBA00016507"/>
    </source>
</evidence>
<keyword evidence="5" id="KW-1005">Bacterial flagellum biogenesis</keyword>
<accession>A0A2R4VQD5</accession>
<protein>
    <recommendedName>
        <fullName evidence="3">Flagellar assembly protein FliH</fullName>
    </recommendedName>
</protein>
<dbReference type="PANTHER" id="PTHR34982:SF1">
    <property type="entry name" value="FLAGELLAR ASSEMBLY PROTEIN FLIH"/>
    <property type="match status" value="1"/>
</dbReference>
<evidence type="ECO:0000256" key="4">
    <source>
        <dbReference type="ARBA" id="ARBA00022448"/>
    </source>
</evidence>
<proteinExistence type="inferred from homology"/>
<evidence type="ECO:0000256" key="6">
    <source>
        <dbReference type="ARBA" id="ARBA00022927"/>
    </source>
</evidence>
<feature type="domain" description="Flagellar assembly protein FliH/Type III secretion system HrpE" evidence="9">
    <location>
        <begin position="116"/>
        <end position="231"/>
    </location>
</feature>
<dbReference type="GO" id="GO:0044781">
    <property type="term" value="P:bacterial-type flagellum organization"/>
    <property type="evidence" value="ECO:0007669"/>
    <property type="project" value="UniProtKB-KW"/>
</dbReference>
<geneLocation type="plasmid" evidence="10 11">
    <name>pYZ1</name>
</geneLocation>
<keyword evidence="10" id="KW-0966">Cell projection</keyword>
<dbReference type="PANTHER" id="PTHR34982">
    <property type="entry name" value="YOP PROTEINS TRANSLOCATION PROTEIN L"/>
    <property type="match status" value="1"/>
</dbReference>
<evidence type="ECO:0000256" key="7">
    <source>
        <dbReference type="ARBA" id="ARBA00023225"/>
    </source>
</evidence>
<comment type="similarity">
    <text evidence="2">Belongs to the FliH family.</text>
</comment>
<dbReference type="InterPro" id="IPR051472">
    <property type="entry name" value="T3SS_Stator/FliH"/>
</dbReference>
<keyword evidence="6" id="KW-0653">Protein transport</keyword>
<dbReference type="AlphaFoldDB" id="A0A2R4VQD5"/>
<keyword evidence="7" id="KW-1006">Bacterial flagellum protein export</keyword>
<dbReference type="OrthoDB" id="7304298at2"/>
<keyword evidence="10" id="KW-0282">Flagellum</keyword>
<dbReference type="Proteomes" id="UP000077405">
    <property type="component" value="Plasmid pYZ1"/>
</dbReference>
<evidence type="ECO:0000256" key="8">
    <source>
        <dbReference type="SAM" id="MobiDB-lite"/>
    </source>
</evidence>
<evidence type="ECO:0000259" key="9">
    <source>
        <dbReference type="Pfam" id="PF02108"/>
    </source>
</evidence>
<dbReference type="EMBL" id="CP028902">
    <property type="protein sequence ID" value="AWB06654.1"/>
    <property type="molecule type" value="Genomic_DNA"/>
</dbReference>
<reference evidence="10 11" key="1">
    <citation type="submission" date="2018-04" db="EMBL/GenBank/DDBJ databases">
        <title>Complete genome sequence of the nitrogen-fixing bacterium Azospirillum humicireducens type strain SgZ-5.</title>
        <authorList>
            <person name="Yu Z."/>
        </authorList>
    </citation>
    <scope>NUCLEOTIDE SEQUENCE [LARGE SCALE GENOMIC DNA]</scope>
    <source>
        <strain evidence="10 11">SgZ-5</strain>
        <plasmid evidence="10 11">pYZ1</plasmid>
    </source>
</reference>
<evidence type="ECO:0000256" key="1">
    <source>
        <dbReference type="ARBA" id="ARBA00003041"/>
    </source>
</evidence>
<dbReference type="GO" id="GO:0005829">
    <property type="term" value="C:cytosol"/>
    <property type="evidence" value="ECO:0007669"/>
    <property type="project" value="TreeGrafter"/>
</dbReference>
<feature type="compositionally biased region" description="Acidic residues" evidence="8">
    <location>
        <begin position="24"/>
        <end position="34"/>
    </location>
</feature>
<sequence length="258" mass="27752">MSVRKFLFDESFDVDAVPRMTHVEDDDLLPEDELSALPPEPEEPPPPPAPTFGEEELAAARAQGYEEGLAAGKSEGTAAGYGKGFTDGMASGQNTGYERGKEEVEATVNNRIANALSQIADGVSRLLAEREAGNAARTEQPVHLALAIVRKLLPEWARRGGMAEVEAMVRTCLTDLIDEPRLVIRVAEDTMGLVRDHLDQTVGARGFGAKLMVIGDPSIAPGGCRIEWAEGGMERDTAQLLAEIERRAAHMLEVPAPV</sequence>
<name>A0A2R4VQD5_9PROT</name>
<evidence type="ECO:0000313" key="11">
    <source>
        <dbReference type="Proteomes" id="UP000077405"/>
    </source>
</evidence>
<dbReference type="RefSeq" id="WP_108546961.1">
    <property type="nucleotide sequence ID" value="NZ_CP028902.1"/>
</dbReference>
<gene>
    <name evidence="10" type="ORF">A6A40_16435</name>
</gene>